<keyword evidence="1" id="KW-0472">Membrane</keyword>
<dbReference type="EMBL" id="KI669462">
    <property type="protein sequence ID" value="OCF58261.1"/>
    <property type="molecule type" value="Genomic_DNA"/>
</dbReference>
<gene>
    <name evidence="2" type="ORF">L486_04291</name>
</gene>
<organism evidence="2 3">
    <name type="scientific">Kwoniella mangroviensis CBS 10435</name>
    <dbReference type="NCBI Taxonomy" id="1331196"/>
    <lineage>
        <taxon>Eukaryota</taxon>
        <taxon>Fungi</taxon>
        <taxon>Dikarya</taxon>
        <taxon>Basidiomycota</taxon>
        <taxon>Agaricomycotina</taxon>
        <taxon>Tremellomycetes</taxon>
        <taxon>Tremellales</taxon>
        <taxon>Cryptococcaceae</taxon>
        <taxon>Kwoniella</taxon>
    </lineage>
</organism>
<reference evidence="2 3" key="1">
    <citation type="submission" date="2013-07" db="EMBL/GenBank/DDBJ databases">
        <title>The Genome Sequence of Kwoniella mangroviensis CBS10435.</title>
        <authorList>
            <consortium name="The Broad Institute Genome Sequencing Platform"/>
            <person name="Cuomo C."/>
            <person name="Litvintseva A."/>
            <person name="Chen Y."/>
            <person name="Heitman J."/>
            <person name="Sun S."/>
            <person name="Springer D."/>
            <person name="Dromer F."/>
            <person name="Young S.K."/>
            <person name="Zeng Q."/>
            <person name="Gargeya S."/>
            <person name="Fitzgerald M."/>
            <person name="Abouelleil A."/>
            <person name="Alvarado L."/>
            <person name="Berlin A.M."/>
            <person name="Chapman S.B."/>
            <person name="Dewar J."/>
            <person name="Goldberg J."/>
            <person name="Griggs A."/>
            <person name="Gujja S."/>
            <person name="Hansen M."/>
            <person name="Howarth C."/>
            <person name="Imamovic A."/>
            <person name="Larimer J."/>
            <person name="McCowan C."/>
            <person name="Murphy C."/>
            <person name="Pearson M."/>
            <person name="Priest M."/>
            <person name="Roberts A."/>
            <person name="Saif S."/>
            <person name="Shea T."/>
            <person name="Sykes S."/>
            <person name="Wortman J."/>
            <person name="Nusbaum C."/>
            <person name="Birren B."/>
        </authorList>
    </citation>
    <scope>NUCLEOTIDE SEQUENCE [LARGE SCALE GENOMIC DNA]</scope>
    <source>
        <strain evidence="2 3">CBS 10435</strain>
    </source>
</reference>
<protein>
    <submittedName>
        <fullName evidence="2">Uncharacterized protein</fullName>
    </submittedName>
</protein>
<reference evidence="3" key="2">
    <citation type="submission" date="2013-12" db="EMBL/GenBank/DDBJ databases">
        <title>Evolution of pathogenesis and genome organization in the Tremellales.</title>
        <authorList>
            <person name="Cuomo C."/>
            <person name="Litvintseva A."/>
            <person name="Heitman J."/>
            <person name="Chen Y."/>
            <person name="Sun S."/>
            <person name="Springer D."/>
            <person name="Dromer F."/>
            <person name="Young S."/>
            <person name="Zeng Q."/>
            <person name="Chapman S."/>
            <person name="Gujja S."/>
            <person name="Saif S."/>
            <person name="Birren B."/>
        </authorList>
    </citation>
    <scope>NUCLEOTIDE SEQUENCE [LARGE SCALE GENOMIC DNA]</scope>
    <source>
        <strain evidence="3">CBS 10435</strain>
    </source>
</reference>
<keyword evidence="3" id="KW-1185">Reference proteome</keyword>
<name>A0A1B9IRU6_9TREE</name>
<dbReference type="Proteomes" id="UP000092583">
    <property type="component" value="Unassembled WGS sequence"/>
</dbReference>
<accession>A0A1B9IRU6</accession>
<keyword evidence="1" id="KW-1133">Transmembrane helix</keyword>
<dbReference type="AlphaFoldDB" id="A0A1B9IRU6"/>
<sequence length="256" mass="29050">MSNLYHNTSLLLQTTYNSIHRHYSTGIEIIRRNVRPFLILQAGYWSLALMGVAITYRYPEIQQKVLDSTNKDLDRYQVGRWVKAAYDDGHVLKAAGWTFLINLTIGSFGCITLPSMIVPTSGILMAGVRAMTWGLIFSPIAGKKDALTLPHFITMLIEAQPYILAALGDWFLTRRFISQFGWTRVEGEGQIRSIDNEENKDKKGKRTIWSWIPISWSGYGQGLKDVLSLYGPITGILAIAAIWEGYEVIHFKKGFW</sequence>
<feature type="transmembrane region" description="Helical" evidence="1">
    <location>
        <begin position="37"/>
        <end position="58"/>
    </location>
</feature>
<dbReference type="OrthoDB" id="2562959at2759"/>
<keyword evidence="1" id="KW-0812">Transmembrane</keyword>
<feature type="transmembrane region" description="Helical" evidence="1">
    <location>
        <begin position="94"/>
        <end position="114"/>
    </location>
</feature>
<evidence type="ECO:0000256" key="1">
    <source>
        <dbReference type="SAM" id="Phobius"/>
    </source>
</evidence>
<evidence type="ECO:0000313" key="2">
    <source>
        <dbReference type="EMBL" id="OCF58261.1"/>
    </source>
</evidence>
<proteinExistence type="predicted"/>
<evidence type="ECO:0000313" key="3">
    <source>
        <dbReference type="Proteomes" id="UP000092583"/>
    </source>
</evidence>